<evidence type="ECO:0000256" key="1">
    <source>
        <dbReference type="ARBA" id="ARBA00010688"/>
    </source>
</evidence>
<accession>A0A2V3U4U8</accession>
<feature type="domain" description="Carbohydrate kinase PfkB" evidence="7">
    <location>
        <begin position="12"/>
        <end position="293"/>
    </location>
</feature>
<dbReference type="Pfam" id="PF00294">
    <property type="entry name" value="PfkB"/>
    <property type="match status" value="1"/>
</dbReference>
<reference evidence="8 9" key="1">
    <citation type="submission" date="2018-05" db="EMBL/GenBank/DDBJ databases">
        <title>Genomic Encyclopedia of Type Strains, Phase IV (KMG-IV): sequencing the most valuable type-strain genomes for metagenomic binning, comparative biology and taxonomic classification.</title>
        <authorList>
            <person name="Goeker M."/>
        </authorList>
    </citation>
    <scope>NUCLEOTIDE SEQUENCE [LARGE SCALE GENOMIC DNA]</scope>
    <source>
        <strain evidence="8 9">DSM 6462</strain>
    </source>
</reference>
<evidence type="ECO:0000256" key="6">
    <source>
        <dbReference type="PIRNR" id="PIRNR000535"/>
    </source>
</evidence>
<evidence type="ECO:0000256" key="4">
    <source>
        <dbReference type="ARBA" id="ARBA00022777"/>
    </source>
</evidence>
<dbReference type="PANTHER" id="PTHR46566">
    <property type="entry name" value="1-PHOSPHOFRUCTOKINASE-RELATED"/>
    <property type="match status" value="1"/>
</dbReference>
<comment type="caution">
    <text evidence="8">The sequence shown here is derived from an EMBL/GenBank/DDBJ whole genome shotgun (WGS) entry which is preliminary data.</text>
</comment>
<keyword evidence="9" id="KW-1185">Reference proteome</keyword>
<evidence type="ECO:0000256" key="3">
    <source>
        <dbReference type="ARBA" id="ARBA00022741"/>
    </source>
</evidence>
<organism evidence="8 9">
    <name type="scientific">Chelatococcus asaccharovorans</name>
    <dbReference type="NCBI Taxonomy" id="28210"/>
    <lineage>
        <taxon>Bacteria</taxon>
        <taxon>Pseudomonadati</taxon>
        <taxon>Pseudomonadota</taxon>
        <taxon>Alphaproteobacteria</taxon>
        <taxon>Hyphomicrobiales</taxon>
        <taxon>Chelatococcaceae</taxon>
        <taxon>Chelatococcus</taxon>
    </lineage>
</organism>
<dbReference type="AlphaFoldDB" id="A0A2V3U4U8"/>
<dbReference type="PIRSF" id="PIRSF000535">
    <property type="entry name" value="1PFK/6PFK/LacC"/>
    <property type="match status" value="1"/>
</dbReference>
<dbReference type="EMBL" id="QJJK01000016">
    <property type="protein sequence ID" value="PXW52452.1"/>
    <property type="molecule type" value="Genomic_DNA"/>
</dbReference>
<keyword evidence="5" id="KW-0067">ATP-binding</keyword>
<dbReference type="CDD" id="cd01164">
    <property type="entry name" value="FruK_PfkB_like"/>
    <property type="match status" value="1"/>
</dbReference>
<dbReference type="InterPro" id="IPR029056">
    <property type="entry name" value="Ribokinase-like"/>
</dbReference>
<name>A0A2V3U4U8_9HYPH</name>
<keyword evidence="2 6" id="KW-0808">Transferase</keyword>
<dbReference type="InterPro" id="IPR002173">
    <property type="entry name" value="Carboh/pur_kinase_PfkB_CS"/>
</dbReference>
<dbReference type="RefSeq" id="WP_110377940.1">
    <property type="nucleotide sequence ID" value="NZ_CAKNFM010000006.1"/>
</dbReference>
<proteinExistence type="inferred from homology"/>
<keyword evidence="4 8" id="KW-0418">Kinase</keyword>
<keyword evidence="3" id="KW-0547">Nucleotide-binding</keyword>
<evidence type="ECO:0000256" key="2">
    <source>
        <dbReference type="ARBA" id="ARBA00022679"/>
    </source>
</evidence>
<dbReference type="NCBIfam" id="TIGR03168">
    <property type="entry name" value="1-PFK"/>
    <property type="match status" value="1"/>
</dbReference>
<sequence length="314" mass="33527">MAAILTVTLNPTVDMSSEADLVRPTHKIRTFNERYDAGGGGINVARVVTTLGGEAEALFLAGGVTGALLDDLLARDRIRRRKFPINASTRISFAVYERETSQEYRFVPSGPMIEPQELKGCLEFLRADRSPYVVASGSLPRGVPGDSLAEMADIAAARGARFVLDSSGDGLRVTLDRSRVFLVKPSRGELEYLVGHELDEQGIREAAADLVRRGKATFVAVTMGAEGALLASAEQLIRVPALHVPVRSAVGAGDSFLAAMTFALSEGRRPEDALRFGLAAGAAAVLTPGTELCRREDVLRLYAEACGQVAGDRL</sequence>
<dbReference type="Proteomes" id="UP000248021">
    <property type="component" value="Unassembled WGS sequence"/>
</dbReference>
<evidence type="ECO:0000313" key="9">
    <source>
        <dbReference type="Proteomes" id="UP000248021"/>
    </source>
</evidence>
<dbReference type="Gene3D" id="3.40.1190.20">
    <property type="match status" value="1"/>
</dbReference>
<evidence type="ECO:0000259" key="7">
    <source>
        <dbReference type="Pfam" id="PF00294"/>
    </source>
</evidence>
<dbReference type="OrthoDB" id="9801219at2"/>
<dbReference type="SUPFAM" id="SSF53613">
    <property type="entry name" value="Ribokinase-like"/>
    <property type="match status" value="1"/>
</dbReference>
<dbReference type="InterPro" id="IPR017583">
    <property type="entry name" value="Tagatose/fructose_Pkinase"/>
</dbReference>
<evidence type="ECO:0000256" key="5">
    <source>
        <dbReference type="ARBA" id="ARBA00022840"/>
    </source>
</evidence>
<dbReference type="InterPro" id="IPR011611">
    <property type="entry name" value="PfkB_dom"/>
</dbReference>
<comment type="similarity">
    <text evidence="1 6">Belongs to the carbohydrate kinase PfkB family.</text>
</comment>
<dbReference type="GO" id="GO:0005524">
    <property type="term" value="F:ATP binding"/>
    <property type="evidence" value="ECO:0007669"/>
    <property type="project" value="UniProtKB-KW"/>
</dbReference>
<dbReference type="PROSITE" id="PS00583">
    <property type="entry name" value="PFKB_KINASES_1"/>
    <property type="match status" value="1"/>
</dbReference>
<protein>
    <recommendedName>
        <fullName evidence="6">Phosphofructokinase</fullName>
    </recommendedName>
</protein>
<evidence type="ECO:0000313" key="8">
    <source>
        <dbReference type="EMBL" id="PXW52452.1"/>
    </source>
</evidence>
<dbReference type="GO" id="GO:0005829">
    <property type="term" value="C:cytosol"/>
    <property type="evidence" value="ECO:0007669"/>
    <property type="project" value="TreeGrafter"/>
</dbReference>
<gene>
    <name evidence="8" type="ORF">C7450_11625</name>
</gene>
<dbReference type="PANTHER" id="PTHR46566:SF2">
    <property type="entry name" value="ATP-DEPENDENT 6-PHOSPHOFRUCTOKINASE ISOZYME 2"/>
    <property type="match status" value="1"/>
</dbReference>
<dbReference type="GO" id="GO:0003872">
    <property type="term" value="F:6-phosphofructokinase activity"/>
    <property type="evidence" value="ECO:0007669"/>
    <property type="project" value="TreeGrafter"/>
</dbReference>